<dbReference type="GO" id="GO:0031146">
    <property type="term" value="P:SCF-dependent proteasomal ubiquitin-dependent protein catabolic process"/>
    <property type="evidence" value="ECO:0007669"/>
    <property type="project" value="TreeGrafter"/>
</dbReference>
<dbReference type="SMART" id="SM00256">
    <property type="entry name" value="FBOX"/>
    <property type="match status" value="1"/>
</dbReference>
<evidence type="ECO:0000256" key="3">
    <source>
        <dbReference type="ARBA" id="ARBA00004906"/>
    </source>
</evidence>
<evidence type="ECO:0000256" key="14">
    <source>
        <dbReference type="ARBA" id="ARBA00077776"/>
    </source>
</evidence>
<dbReference type="SMART" id="SM00367">
    <property type="entry name" value="LRR_CC"/>
    <property type="match status" value="4"/>
</dbReference>
<keyword evidence="11" id="KW-0539">Nucleus</keyword>
<keyword evidence="10" id="KW-0007">Acetylation</keyword>
<evidence type="ECO:0000256" key="7">
    <source>
        <dbReference type="ARBA" id="ARBA00022737"/>
    </source>
</evidence>
<sequence length="687" mass="77204">MSNKKSKQADNIENLCPTSRKRVKAIPVTNWKLAKLETNSSPNALTTEFLEDMGIGVLDSEESSSSAASSIALVLSASADENSNGVTPNIDVPKMCHQRFISYRPLDNTLDSTFNSDTNDNTLITTPGKSLIENDAKNTVSQLRDNNSSALDMYGNDSKINMQQQQQLADKLLVQYKKAAIVGIGASITSTSTSAPSTAPQIYNTCTNSNSPSTSRNTRSPLSTVTGNNNIRTIRNATSHTQQQQVIKVPLPHVSNNAGSSSSSYMCLPSTSKQSMLMKQQQQQQQLQQQKQEEQRQQLQQQQQCQEQQYRQQQHQDVKIFCQNQPTQSITAEQQASLPLYDNFFLFRQHQYRDHLTDGKDYFNTLSDEIILQIFKWLPKKALIRCSYVCRRFNSCARDESLWTRLDLAGRHLRAGAMENILTRGVVILRMAQAELSHPVFESEFLHAEPKYESKLQYLDLSMVSVTKPSLKMLLSRCRQLKKLSLEHVPINDEICNEIAKNTNLEALNLAMCIGLEAWSVRKIMECLQNLNSLNISWTNLSVDAVTSVVTNVTPNLMRLNMAGCRKTMYDSHVASLVKRCPQLLEVDFSDCTALTGNVINIICKFKMLEYLSLSRCYLIPASSYMDLANLPSLTYLDVFGMLSDTGLELLEQNFPNIGINKFIHSSVARPTVGTRRTSIWGLRTRD</sequence>
<evidence type="ECO:0000256" key="13">
    <source>
        <dbReference type="ARBA" id="ARBA00071634"/>
    </source>
</evidence>
<name>W8BZM4_CERCA</name>
<keyword evidence="19" id="KW-0808">Transferase</keyword>
<dbReference type="GO" id="GO:0016301">
    <property type="term" value="F:kinase activity"/>
    <property type="evidence" value="ECO:0007669"/>
    <property type="project" value="UniProtKB-KW"/>
</dbReference>
<dbReference type="Pfam" id="PF12937">
    <property type="entry name" value="F-box-like"/>
    <property type="match status" value="1"/>
</dbReference>
<proteinExistence type="evidence at transcript level"/>
<dbReference type="InterPro" id="IPR032675">
    <property type="entry name" value="LRR_dom_sf"/>
</dbReference>
<reference evidence="19" key="1">
    <citation type="submission" date="2013-07" db="EMBL/GenBank/DDBJ databases">
        <authorList>
            <person name="Geib S."/>
        </authorList>
    </citation>
    <scope>NUCLEOTIDE SEQUENCE</scope>
</reference>
<evidence type="ECO:0000256" key="2">
    <source>
        <dbReference type="ARBA" id="ARBA00004496"/>
    </source>
</evidence>
<evidence type="ECO:0000256" key="15">
    <source>
        <dbReference type="ARBA" id="ARBA00081589"/>
    </source>
</evidence>
<protein>
    <recommendedName>
        <fullName evidence="13">S-phase kinase-associated protein 2</fullName>
    </recommendedName>
    <alternativeName>
        <fullName evidence="15">Cyclin-A/CDK2-associated protein p45</fullName>
    </alternativeName>
    <alternativeName>
        <fullName evidence="14">F-box protein Skp2</fullName>
    </alternativeName>
</protein>
<dbReference type="GO" id="GO:0005634">
    <property type="term" value="C:nucleus"/>
    <property type="evidence" value="ECO:0007669"/>
    <property type="project" value="UniProtKB-SubCell"/>
</dbReference>
<dbReference type="EMBL" id="GAMC01007784">
    <property type="protein sequence ID" value="JAB98771.1"/>
    <property type="molecule type" value="mRNA"/>
</dbReference>
<feature type="region of interest" description="Disordered" evidence="17">
    <location>
        <begin position="206"/>
        <end position="228"/>
    </location>
</feature>
<keyword evidence="9" id="KW-0832">Ubl conjugation</keyword>
<gene>
    <name evidence="19" type="primary">SKP2</name>
</gene>
<reference evidence="19" key="2">
    <citation type="journal article" date="2014" name="BMC Genomics">
        <title>A genomic perspective to assessing quality of mass-reared SIT flies used in Mediterranean fruit fly (Ceratitis capitata) eradication in California.</title>
        <authorList>
            <person name="Calla B."/>
            <person name="Hall B."/>
            <person name="Hou S."/>
            <person name="Geib S.M."/>
        </authorList>
    </citation>
    <scope>NUCLEOTIDE SEQUENCE</scope>
</reference>
<dbReference type="Gene3D" id="3.80.10.10">
    <property type="entry name" value="Ribonuclease Inhibitor"/>
    <property type="match status" value="1"/>
</dbReference>
<comment type="pathway">
    <text evidence="3">Protein modification; protein ubiquitination.</text>
</comment>
<dbReference type="OrthoDB" id="2095648at2759"/>
<evidence type="ECO:0000256" key="6">
    <source>
        <dbReference type="ARBA" id="ARBA00022614"/>
    </source>
</evidence>
<dbReference type="InterPro" id="IPR036047">
    <property type="entry name" value="F-box-like_dom_sf"/>
</dbReference>
<organism evidence="19">
    <name type="scientific">Ceratitis capitata</name>
    <name type="common">Mediterranean fruit fly</name>
    <name type="synonym">Tephritis capitata</name>
    <dbReference type="NCBI Taxonomy" id="7213"/>
    <lineage>
        <taxon>Eukaryota</taxon>
        <taxon>Metazoa</taxon>
        <taxon>Ecdysozoa</taxon>
        <taxon>Arthropoda</taxon>
        <taxon>Hexapoda</taxon>
        <taxon>Insecta</taxon>
        <taxon>Pterygota</taxon>
        <taxon>Neoptera</taxon>
        <taxon>Endopterygota</taxon>
        <taxon>Diptera</taxon>
        <taxon>Brachycera</taxon>
        <taxon>Muscomorpha</taxon>
        <taxon>Tephritoidea</taxon>
        <taxon>Tephritidae</taxon>
        <taxon>Ceratitis</taxon>
        <taxon>Ceratitis</taxon>
    </lineage>
</organism>
<evidence type="ECO:0000256" key="5">
    <source>
        <dbReference type="ARBA" id="ARBA00022553"/>
    </source>
</evidence>
<keyword evidence="19" id="KW-0418">Kinase</keyword>
<dbReference type="SUPFAM" id="SSF52047">
    <property type="entry name" value="RNI-like"/>
    <property type="match status" value="1"/>
</dbReference>
<dbReference type="AlphaFoldDB" id="W8BZM4"/>
<evidence type="ECO:0000259" key="18">
    <source>
        <dbReference type="PROSITE" id="PS50181"/>
    </source>
</evidence>
<dbReference type="GO" id="GO:0000209">
    <property type="term" value="P:protein polyubiquitination"/>
    <property type="evidence" value="ECO:0007669"/>
    <property type="project" value="UniProtKB-ARBA"/>
</dbReference>
<feature type="coiled-coil region" evidence="16">
    <location>
        <begin position="273"/>
        <end position="316"/>
    </location>
</feature>
<dbReference type="GO" id="GO:1905168">
    <property type="term" value="P:positive regulation of double-strand break repair via homologous recombination"/>
    <property type="evidence" value="ECO:0007669"/>
    <property type="project" value="UniProtKB-ARBA"/>
</dbReference>
<feature type="domain" description="F-box" evidence="18">
    <location>
        <begin position="360"/>
        <end position="406"/>
    </location>
</feature>
<keyword evidence="4" id="KW-0963">Cytoplasm</keyword>
<keyword evidence="5" id="KW-0597">Phosphoprotein</keyword>
<keyword evidence="7" id="KW-0677">Repeat</keyword>
<comment type="subcellular location">
    <subcellularLocation>
        <location evidence="2">Cytoplasm</location>
    </subcellularLocation>
    <subcellularLocation>
        <location evidence="1">Nucleus</location>
    </subcellularLocation>
</comment>
<evidence type="ECO:0000256" key="16">
    <source>
        <dbReference type="SAM" id="Coils"/>
    </source>
</evidence>
<dbReference type="FunFam" id="3.80.10.10:FF:000105">
    <property type="entry name" value="S-phase kinase-associated protein 2"/>
    <property type="match status" value="1"/>
</dbReference>
<evidence type="ECO:0000256" key="4">
    <source>
        <dbReference type="ARBA" id="ARBA00022490"/>
    </source>
</evidence>
<evidence type="ECO:0000256" key="9">
    <source>
        <dbReference type="ARBA" id="ARBA00022843"/>
    </source>
</evidence>
<evidence type="ECO:0000256" key="11">
    <source>
        <dbReference type="ARBA" id="ARBA00023242"/>
    </source>
</evidence>
<feature type="compositionally biased region" description="Low complexity" evidence="17">
    <location>
        <begin position="206"/>
        <end position="224"/>
    </location>
</feature>
<dbReference type="GO" id="GO:0140767">
    <property type="term" value="F:enzyme-substrate adaptor activity"/>
    <property type="evidence" value="ECO:0007669"/>
    <property type="project" value="UniProtKB-ARBA"/>
</dbReference>
<keyword evidence="8" id="KW-0833">Ubl conjugation pathway</keyword>
<dbReference type="InterPro" id="IPR006553">
    <property type="entry name" value="Leu-rich_rpt_Cys-con_subtyp"/>
</dbReference>
<dbReference type="GO" id="GO:0019005">
    <property type="term" value="C:SCF ubiquitin ligase complex"/>
    <property type="evidence" value="ECO:0007669"/>
    <property type="project" value="TreeGrafter"/>
</dbReference>
<accession>W8BZM4</accession>
<dbReference type="GO" id="GO:0005737">
    <property type="term" value="C:cytoplasm"/>
    <property type="evidence" value="ECO:0007669"/>
    <property type="project" value="UniProtKB-SubCell"/>
</dbReference>
<evidence type="ECO:0000256" key="10">
    <source>
        <dbReference type="ARBA" id="ARBA00022990"/>
    </source>
</evidence>
<keyword evidence="6" id="KW-0433">Leucine-rich repeat</keyword>
<dbReference type="GO" id="GO:0000082">
    <property type="term" value="P:G1/S transition of mitotic cell cycle"/>
    <property type="evidence" value="ECO:0007669"/>
    <property type="project" value="UniProtKB-ARBA"/>
</dbReference>
<evidence type="ECO:0000256" key="8">
    <source>
        <dbReference type="ARBA" id="ARBA00022786"/>
    </source>
</evidence>
<evidence type="ECO:0000256" key="1">
    <source>
        <dbReference type="ARBA" id="ARBA00004123"/>
    </source>
</evidence>
<dbReference type="PROSITE" id="PS50181">
    <property type="entry name" value="FBOX"/>
    <property type="match status" value="1"/>
</dbReference>
<dbReference type="CDD" id="cd22149">
    <property type="entry name" value="F-box_DmSKP2-like"/>
    <property type="match status" value="1"/>
</dbReference>
<comment type="function">
    <text evidence="12">Substrate recognition component of a SCF (SKP1-CUL1-F-box protein) E3 ubiquitin-protein ligase complex which mediates the ubiquitination and subsequent proteasomal degradation of target proteins involved in cell cycle progression, signal transduction and transcription. Specifically recognizes phosphorylated CDKN1B/p27kip and is involved in regulation of G1/S transition. Degradation of CDKN1B/p27kip also requires CKS1. Recognizes target proteins ORC1, CDT1, RBL2, KMT2A/MLL1, CDK9, RAG2, NBN, FOXO1, UBP43, YTHDF2, and probably MYC, TOB1 and TAL1. Degradation of TAL1 also requires STUB1. Recognizes CDKN1A in association with CCNE1 or CCNE2 and CDK2. Promotes ubiquitination and destruction of CDH1 in a CK1-dependent manner, thereby regulating cell migration. Following phosphorylation in response to DNA damage, mediates 'Lys-63'-linked ubiquitination of NBN, promoting ATM recruitment to DNA damage sites and DNA repair via homologous recombination.</text>
</comment>
<evidence type="ECO:0000256" key="17">
    <source>
        <dbReference type="SAM" id="MobiDB-lite"/>
    </source>
</evidence>
<dbReference type="InterPro" id="IPR001810">
    <property type="entry name" value="F-box_dom"/>
</dbReference>
<evidence type="ECO:0000256" key="12">
    <source>
        <dbReference type="ARBA" id="ARBA00056227"/>
    </source>
</evidence>
<keyword evidence="16" id="KW-0175">Coiled coil</keyword>
<dbReference type="PANTHER" id="PTHR13318">
    <property type="entry name" value="PARTNER OF PAIRED, ISOFORM B-RELATED"/>
    <property type="match status" value="1"/>
</dbReference>
<dbReference type="SUPFAM" id="SSF81383">
    <property type="entry name" value="F-box domain"/>
    <property type="match status" value="1"/>
</dbReference>
<evidence type="ECO:0000313" key="19">
    <source>
        <dbReference type="EMBL" id="JAB98771.1"/>
    </source>
</evidence>